<comment type="caution">
    <text evidence="1">The sequence shown here is derived from an EMBL/GenBank/DDBJ whole genome shotgun (WGS) entry which is preliminary data.</text>
</comment>
<name>A0ABR2BUH9_9ROSI</name>
<accession>A0ABR2BUH9</accession>
<proteinExistence type="predicted"/>
<keyword evidence="2" id="KW-1185">Reference proteome</keyword>
<sequence>MAFNSSTFPRRIFRSDRRIVFISRYVIHGNVGFTSTVGFHRWRLQSPRITMAGRSSRAVGMGVWVDSVSLSDGHATSASVNGM</sequence>
<reference evidence="1 2" key="1">
    <citation type="journal article" date="2024" name="G3 (Bethesda)">
        <title>Genome assembly of Hibiscus sabdariffa L. provides insights into metabolisms of medicinal natural products.</title>
        <authorList>
            <person name="Kim T."/>
        </authorList>
    </citation>
    <scope>NUCLEOTIDE SEQUENCE [LARGE SCALE GENOMIC DNA]</scope>
    <source>
        <strain evidence="1">TK-2024</strain>
        <tissue evidence="1">Old leaves</tissue>
    </source>
</reference>
<evidence type="ECO:0000313" key="2">
    <source>
        <dbReference type="Proteomes" id="UP001472677"/>
    </source>
</evidence>
<organism evidence="1 2">
    <name type="scientific">Hibiscus sabdariffa</name>
    <name type="common">roselle</name>
    <dbReference type="NCBI Taxonomy" id="183260"/>
    <lineage>
        <taxon>Eukaryota</taxon>
        <taxon>Viridiplantae</taxon>
        <taxon>Streptophyta</taxon>
        <taxon>Embryophyta</taxon>
        <taxon>Tracheophyta</taxon>
        <taxon>Spermatophyta</taxon>
        <taxon>Magnoliopsida</taxon>
        <taxon>eudicotyledons</taxon>
        <taxon>Gunneridae</taxon>
        <taxon>Pentapetalae</taxon>
        <taxon>rosids</taxon>
        <taxon>malvids</taxon>
        <taxon>Malvales</taxon>
        <taxon>Malvaceae</taxon>
        <taxon>Malvoideae</taxon>
        <taxon>Hibiscus</taxon>
    </lineage>
</organism>
<dbReference type="Proteomes" id="UP001472677">
    <property type="component" value="Unassembled WGS sequence"/>
</dbReference>
<dbReference type="EMBL" id="JBBPBM010000081">
    <property type="protein sequence ID" value="KAK8510794.1"/>
    <property type="molecule type" value="Genomic_DNA"/>
</dbReference>
<protein>
    <submittedName>
        <fullName evidence="1">Uncharacterized protein</fullName>
    </submittedName>
</protein>
<gene>
    <name evidence="1" type="ORF">V6N12_009636</name>
</gene>
<evidence type="ECO:0000313" key="1">
    <source>
        <dbReference type="EMBL" id="KAK8510794.1"/>
    </source>
</evidence>